<feature type="compositionally biased region" description="Low complexity" evidence="1">
    <location>
        <begin position="82"/>
        <end position="92"/>
    </location>
</feature>
<organism evidence="2 3">
    <name type="scientific">Ditylenchus dipsaci</name>
    <dbReference type="NCBI Taxonomy" id="166011"/>
    <lineage>
        <taxon>Eukaryota</taxon>
        <taxon>Metazoa</taxon>
        <taxon>Ecdysozoa</taxon>
        <taxon>Nematoda</taxon>
        <taxon>Chromadorea</taxon>
        <taxon>Rhabditida</taxon>
        <taxon>Tylenchina</taxon>
        <taxon>Tylenchomorpha</taxon>
        <taxon>Sphaerularioidea</taxon>
        <taxon>Anguinidae</taxon>
        <taxon>Anguininae</taxon>
        <taxon>Ditylenchus</taxon>
    </lineage>
</organism>
<proteinExistence type="predicted"/>
<sequence length="112" mass="12772">MNIQKAFQRAVEGTKCLNCQRRFHHAVYQRHREACMVETSNYFNLQRPEASFLTITTPIKSLKETPRCDKKPSKKPLKRLTGTKSTSSNSGSVADKKPYLTYASLVKESEGF</sequence>
<feature type="region of interest" description="Disordered" evidence="1">
    <location>
        <begin position="63"/>
        <end position="95"/>
    </location>
</feature>
<evidence type="ECO:0000256" key="1">
    <source>
        <dbReference type="SAM" id="MobiDB-lite"/>
    </source>
</evidence>
<name>A0A915EH05_9BILA</name>
<accession>A0A915EH05</accession>
<keyword evidence="2" id="KW-1185">Reference proteome</keyword>
<reference evidence="3" key="1">
    <citation type="submission" date="2022-11" db="UniProtKB">
        <authorList>
            <consortium name="WormBaseParasite"/>
        </authorList>
    </citation>
    <scope>IDENTIFICATION</scope>
</reference>
<dbReference type="WBParaSite" id="jg6240">
    <property type="protein sequence ID" value="jg6240"/>
    <property type="gene ID" value="jg6240"/>
</dbReference>
<protein>
    <submittedName>
        <fullName evidence="3">Uncharacterized protein</fullName>
    </submittedName>
</protein>
<evidence type="ECO:0000313" key="2">
    <source>
        <dbReference type="Proteomes" id="UP000887574"/>
    </source>
</evidence>
<evidence type="ECO:0000313" key="3">
    <source>
        <dbReference type="WBParaSite" id="jg6240"/>
    </source>
</evidence>
<dbReference type="AlphaFoldDB" id="A0A915EH05"/>
<dbReference type="Proteomes" id="UP000887574">
    <property type="component" value="Unplaced"/>
</dbReference>